<organism evidence="2 3">
    <name type="scientific">Prunus persica</name>
    <name type="common">Peach</name>
    <name type="synonym">Amygdalus persica</name>
    <dbReference type="NCBI Taxonomy" id="3760"/>
    <lineage>
        <taxon>Eukaryota</taxon>
        <taxon>Viridiplantae</taxon>
        <taxon>Streptophyta</taxon>
        <taxon>Embryophyta</taxon>
        <taxon>Tracheophyta</taxon>
        <taxon>Spermatophyta</taxon>
        <taxon>Magnoliopsida</taxon>
        <taxon>eudicotyledons</taxon>
        <taxon>Gunneridae</taxon>
        <taxon>Pentapetalae</taxon>
        <taxon>rosids</taxon>
        <taxon>fabids</taxon>
        <taxon>Rosales</taxon>
        <taxon>Rosaceae</taxon>
        <taxon>Amygdaloideae</taxon>
        <taxon>Amygdaleae</taxon>
        <taxon>Prunus</taxon>
    </lineage>
</organism>
<sequence>MNIPQPSQTPSLLLIHPLYKIGGREEELGEAQGKTAVGAGHARKVLHSDPERVGNGAVCGGYIFNWVNRSMAHVHFLLGRSSIVQNHETIMVVLDFDWRGIRNLSLFFFFFGSPSLPWILNCVIVFGDSTERKNLKVSSGGGYMFTVDLTGRIYVVSGFSRKALLRCG</sequence>
<dbReference type="Proteomes" id="UP000006882">
    <property type="component" value="Chromosome G7"/>
</dbReference>
<name>A0A251N4K7_PRUPE</name>
<proteinExistence type="predicted"/>
<evidence type="ECO:0000313" key="3">
    <source>
        <dbReference type="Proteomes" id="UP000006882"/>
    </source>
</evidence>
<keyword evidence="1" id="KW-0812">Transmembrane</keyword>
<evidence type="ECO:0000256" key="1">
    <source>
        <dbReference type="SAM" id="Phobius"/>
    </source>
</evidence>
<reference evidence="2 3" key="1">
    <citation type="journal article" date="2013" name="Nat. Genet.">
        <title>The high-quality draft genome of peach (Prunus persica) identifies unique patterns of genetic diversity, domestication and genome evolution.</title>
        <authorList>
            <consortium name="International Peach Genome Initiative"/>
            <person name="Verde I."/>
            <person name="Abbott A.G."/>
            <person name="Scalabrin S."/>
            <person name="Jung S."/>
            <person name="Shu S."/>
            <person name="Marroni F."/>
            <person name="Zhebentyayeva T."/>
            <person name="Dettori M.T."/>
            <person name="Grimwood J."/>
            <person name="Cattonaro F."/>
            <person name="Zuccolo A."/>
            <person name="Rossini L."/>
            <person name="Jenkins J."/>
            <person name="Vendramin E."/>
            <person name="Meisel L.A."/>
            <person name="Decroocq V."/>
            <person name="Sosinski B."/>
            <person name="Prochnik S."/>
            <person name="Mitros T."/>
            <person name="Policriti A."/>
            <person name="Cipriani G."/>
            <person name="Dondini L."/>
            <person name="Ficklin S."/>
            <person name="Goodstein D.M."/>
            <person name="Xuan P."/>
            <person name="Del Fabbro C."/>
            <person name="Aramini V."/>
            <person name="Copetti D."/>
            <person name="Gonzalez S."/>
            <person name="Horner D.S."/>
            <person name="Falchi R."/>
            <person name="Lucas S."/>
            <person name="Mica E."/>
            <person name="Maldonado J."/>
            <person name="Lazzari B."/>
            <person name="Bielenberg D."/>
            <person name="Pirona R."/>
            <person name="Miculan M."/>
            <person name="Barakat A."/>
            <person name="Testolin R."/>
            <person name="Stella A."/>
            <person name="Tartarini S."/>
            <person name="Tonutti P."/>
            <person name="Arus P."/>
            <person name="Orellana A."/>
            <person name="Wells C."/>
            <person name="Main D."/>
            <person name="Vizzotto G."/>
            <person name="Silva H."/>
            <person name="Salamini F."/>
            <person name="Schmutz J."/>
            <person name="Morgante M."/>
            <person name="Rokhsar D.S."/>
        </authorList>
    </citation>
    <scope>NUCLEOTIDE SEQUENCE [LARGE SCALE GENOMIC DNA]</scope>
    <source>
        <strain evidence="3">cv. Nemared</strain>
    </source>
</reference>
<accession>A0A251N4K7</accession>
<keyword evidence="1" id="KW-0472">Membrane</keyword>
<evidence type="ECO:0000313" key="2">
    <source>
        <dbReference type="EMBL" id="ONH94281.1"/>
    </source>
</evidence>
<keyword evidence="3" id="KW-1185">Reference proteome</keyword>
<keyword evidence="1" id="KW-1133">Transmembrane helix</keyword>
<protein>
    <submittedName>
        <fullName evidence="2">Uncharacterized protein</fullName>
    </submittedName>
</protein>
<gene>
    <name evidence="2" type="ORF">PRUPE_7G007800</name>
</gene>
<feature type="transmembrane region" description="Helical" evidence="1">
    <location>
        <begin position="104"/>
        <end position="126"/>
    </location>
</feature>
<dbReference type="Gramene" id="ONH94281">
    <property type="protein sequence ID" value="ONH94281"/>
    <property type="gene ID" value="PRUPE_7G007800"/>
</dbReference>
<dbReference type="EMBL" id="CM007657">
    <property type="protein sequence ID" value="ONH94281.1"/>
    <property type="molecule type" value="Genomic_DNA"/>
</dbReference>
<dbReference type="AlphaFoldDB" id="A0A251N4K7"/>